<accession>A0A1F2WKA7</accession>
<reference evidence="2 3" key="1">
    <citation type="journal article" date="2016" name="Nat. Commun.">
        <title>Thousands of microbial genomes shed light on interconnected biogeochemical processes in an aquifer system.</title>
        <authorList>
            <person name="Anantharaman K."/>
            <person name="Brown C.T."/>
            <person name="Hug L.A."/>
            <person name="Sharon I."/>
            <person name="Castelle C.J."/>
            <person name="Probst A.J."/>
            <person name="Thomas B.C."/>
            <person name="Singh A."/>
            <person name="Wilkins M.J."/>
            <person name="Karaoz U."/>
            <person name="Brodie E.L."/>
            <person name="Williams K.H."/>
            <person name="Hubbard S.S."/>
            <person name="Banfield J.F."/>
        </authorList>
    </citation>
    <scope>NUCLEOTIDE SEQUENCE [LARGE SCALE GENOMIC DNA]</scope>
</reference>
<dbReference type="InterPro" id="IPR013783">
    <property type="entry name" value="Ig-like_fold"/>
</dbReference>
<comment type="caution">
    <text evidence="2">The sequence shown here is derived from an EMBL/GenBank/DDBJ whole genome shotgun (WGS) entry which is preliminary data.</text>
</comment>
<dbReference type="SUPFAM" id="SSF81296">
    <property type="entry name" value="E set domains"/>
    <property type="match status" value="1"/>
</dbReference>
<dbReference type="GO" id="GO:0005975">
    <property type="term" value="P:carbohydrate metabolic process"/>
    <property type="evidence" value="ECO:0007669"/>
    <property type="project" value="UniProtKB-ARBA"/>
</dbReference>
<dbReference type="Gene3D" id="2.60.40.10">
    <property type="entry name" value="Immunoglobulins"/>
    <property type="match status" value="1"/>
</dbReference>
<dbReference type="EMBL" id="MELK01000035">
    <property type="protein sequence ID" value="OFW57300.1"/>
    <property type="molecule type" value="Genomic_DNA"/>
</dbReference>
<dbReference type="SUPFAM" id="SSF89232">
    <property type="entry name" value="Hypothetical protein TM1070"/>
    <property type="match status" value="1"/>
</dbReference>
<protein>
    <recommendedName>
        <fullName evidence="4">IPT/TIG domain-containing protein</fullName>
    </recommendedName>
</protein>
<organism evidence="2 3">
    <name type="scientific">Candidatus Solincola sediminis</name>
    <dbReference type="NCBI Taxonomy" id="1797199"/>
    <lineage>
        <taxon>Bacteria</taxon>
        <taxon>Bacillati</taxon>
        <taxon>Actinomycetota</taxon>
        <taxon>Candidatus Geothermincolia</taxon>
        <taxon>Candidatus Geothermincolales</taxon>
        <taxon>Candidatus Geothermincolaceae</taxon>
        <taxon>Candidatus Solincola</taxon>
    </lineage>
</organism>
<dbReference type="STRING" id="1797197.A2Y75_07695"/>
<evidence type="ECO:0000313" key="2">
    <source>
        <dbReference type="EMBL" id="OFW57300.1"/>
    </source>
</evidence>
<dbReference type="InterPro" id="IPR036698">
    <property type="entry name" value="TM1070-like_sf"/>
</dbReference>
<dbReference type="AlphaFoldDB" id="A0A1F2WKA7"/>
<feature type="chain" id="PRO_5009484265" description="IPT/TIG domain-containing protein" evidence="1">
    <location>
        <begin position="27"/>
        <end position="540"/>
    </location>
</feature>
<dbReference type="Gene3D" id="2.60.290.11">
    <property type="entry name" value="TM1070-like"/>
    <property type="match status" value="4"/>
</dbReference>
<gene>
    <name evidence="2" type="ORF">A2Y75_07695</name>
</gene>
<evidence type="ECO:0000256" key="1">
    <source>
        <dbReference type="SAM" id="SignalP"/>
    </source>
</evidence>
<evidence type="ECO:0008006" key="4">
    <source>
        <dbReference type="Google" id="ProtNLM"/>
    </source>
</evidence>
<dbReference type="Proteomes" id="UP000177876">
    <property type="component" value="Unassembled WGS sequence"/>
</dbReference>
<dbReference type="InterPro" id="IPR014756">
    <property type="entry name" value="Ig_E-set"/>
</dbReference>
<keyword evidence="1" id="KW-0732">Signal</keyword>
<sequence length="540" mass="58746">MNRIKIIIIIMVVAALSLVIMPAAQGAGIAQEAPTITVVTPAAGVAGIPVSIQGSGFGPLQGLISKITFNGVDAGQAIYWSDALIWVIVPATATTGPVVVTTLLEASNPVQFTILEQPPAIPSYFAEGTTRSGFEEWLTLYNPFDVQVTATVTYLIADAANRIRYYNVPAHARVNIYVNSEIGSDHDVSVSVTASERLFVERPMYFNYKNKWSGGHTTQPALATSNTWYFAEGTTRSGFEEWLCMGNPGITDANVNVTYIFSDGNSVTLPYTVPAFKRHTIDVNATIGPEADVALKVESDQPLVAERPMYFNYRSNWNDGSITLGARAPATTWYFAEGTTRSGFEEWLCLANPQTEDATVHVTYHKAGAEDSDQYIDVPAGRRRTIDVNAVLGPEVDAAVKIDSDKAIIAERPMYFNYQNKWNGGHVSIGTNSTAGNWYLAEGTTRSGFEEWICLLNPGELEAAIHVEYSFQDGSTQDQDLLLMPDQRFSILVNGVVGTGKDVAVKIESDQGIIAERSMYFSYHEAWDGGSNAIGCVPPD</sequence>
<feature type="signal peptide" evidence="1">
    <location>
        <begin position="1"/>
        <end position="26"/>
    </location>
</feature>
<name>A0A1F2WKA7_9ACTN</name>
<proteinExistence type="predicted"/>
<evidence type="ECO:0000313" key="3">
    <source>
        <dbReference type="Proteomes" id="UP000177876"/>
    </source>
</evidence>